<feature type="binding site" evidence="5">
    <location>
        <position position="210"/>
    </location>
    <ligand>
        <name>substrate</name>
    </ligand>
</feature>
<evidence type="ECO:0000256" key="1">
    <source>
        <dbReference type="ARBA" id="ARBA00005959"/>
    </source>
</evidence>
<evidence type="ECO:0000313" key="9">
    <source>
        <dbReference type="Proteomes" id="UP000540490"/>
    </source>
</evidence>
<dbReference type="PANTHER" id="PTHR43238">
    <property type="entry name" value="GDP-L-FUCOSE SYNTHASE"/>
    <property type="match status" value="1"/>
</dbReference>
<dbReference type="EC" id="1.1.1.271" evidence="5"/>
<comment type="caution">
    <text evidence="5">Lacks conserved residue(s) required for the propagation of feature annotation.</text>
</comment>
<feature type="binding site" evidence="5">
    <location>
        <position position="189"/>
    </location>
    <ligand>
        <name>substrate</name>
    </ligand>
</feature>
<keyword evidence="5" id="KW-0511">Multifunctional enzyme</keyword>
<feature type="active site" description="Proton donor/acceptor" evidence="5">
    <location>
        <position position="138"/>
    </location>
</feature>
<evidence type="ECO:0000256" key="5">
    <source>
        <dbReference type="HAMAP-Rule" id="MF_00956"/>
    </source>
</evidence>
<feature type="binding site" evidence="5">
    <location>
        <position position="203"/>
    </location>
    <ligand>
        <name>substrate</name>
    </ligand>
</feature>
<dbReference type="EMBL" id="JABEQO010000012">
    <property type="protein sequence ID" value="MBB2164977.1"/>
    <property type="molecule type" value="Genomic_DNA"/>
</dbReference>
<name>A0A7W4ILD0_9PROT</name>
<dbReference type="CDD" id="cd05239">
    <property type="entry name" value="GDP_FS_SDR_e"/>
    <property type="match status" value="1"/>
</dbReference>
<dbReference type="InterPro" id="IPR028614">
    <property type="entry name" value="GDP_fucose/colitose_synth"/>
</dbReference>
<dbReference type="HAMAP" id="MF_00956">
    <property type="entry name" value="GDP_fucose_synth"/>
    <property type="match status" value="1"/>
</dbReference>
<comment type="similarity">
    <text evidence="1 5">Belongs to the NAD(P)-dependent epimerase/dehydratase family. Fucose synthase subfamily.</text>
</comment>
<dbReference type="Pfam" id="PF01370">
    <property type="entry name" value="Epimerase"/>
    <property type="match status" value="1"/>
</dbReference>
<feature type="binding site" evidence="5">
    <location>
        <position position="142"/>
    </location>
    <ligand>
        <name>NADP(+)</name>
        <dbReference type="ChEBI" id="CHEBI:58349"/>
    </ligand>
</feature>
<evidence type="ECO:0000259" key="6">
    <source>
        <dbReference type="Pfam" id="PF01370"/>
    </source>
</evidence>
<comment type="catalytic activity">
    <reaction evidence="5">
        <text>GDP-beta-L-fucose + NADP(+) = GDP-4-dehydro-alpha-D-rhamnose + NADPH + H(+)</text>
        <dbReference type="Rhea" id="RHEA:18885"/>
        <dbReference type="ChEBI" id="CHEBI:15378"/>
        <dbReference type="ChEBI" id="CHEBI:57273"/>
        <dbReference type="ChEBI" id="CHEBI:57783"/>
        <dbReference type="ChEBI" id="CHEBI:57964"/>
        <dbReference type="ChEBI" id="CHEBI:58349"/>
        <dbReference type="EC" id="1.1.1.271"/>
    </reaction>
</comment>
<dbReference type="PANTHER" id="PTHR43238:SF1">
    <property type="entry name" value="GDP-L-FUCOSE SYNTHASE"/>
    <property type="match status" value="1"/>
</dbReference>
<comment type="caution">
    <text evidence="7">The sequence shown here is derived from an EMBL/GenBank/DDBJ whole genome shotgun (WGS) entry which is preliminary data.</text>
</comment>
<evidence type="ECO:0000256" key="4">
    <source>
        <dbReference type="ARBA" id="ARBA00023235"/>
    </source>
</evidence>
<evidence type="ECO:0000256" key="3">
    <source>
        <dbReference type="ARBA" id="ARBA00023002"/>
    </source>
</evidence>
<dbReference type="UniPathway" id="UPA00128">
    <property type="reaction ID" value="UER00191"/>
</dbReference>
<keyword evidence="2 5" id="KW-0521">NADP</keyword>
<dbReference type="RefSeq" id="WP_182974069.1">
    <property type="nucleotide sequence ID" value="NZ_JABEQN010000012.1"/>
</dbReference>
<dbReference type="AlphaFoldDB" id="A0A7W4ILD0"/>
<dbReference type="GO" id="GO:0042351">
    <property type="term" value="P:'de novo' GDP-L-fucose biosynthetic process"/>
    <property type="evidence" value="ECO:0007669"/>
    <property type="project" value="UniProtKB-UniRule"/>
</dbReference>
<comment type="function">
    <text evidence="5">Catalyzes the two-step NADP-dependent conversion of GDP-4-dehydro-6-deoxy-D-mannose to GDP-fucose, involving an epimerase and a reductase reaction.</text>
</comment>
<dbReference type="InterPro" id="IPR036291">
    <property type="entry name" value="NAD(P)-bd_dom_sf"/>
</dbReference>
<proteinExistence type="inferred from homology"/>
<dbReference type="EMBL" id="JABEQN010000012">
    <property type="protein sequence ID" value="MBB2194113.1"/>
    <property type="molecule type" value="Genomic_DNA"/>
</dbReference>
<feature type="site" description="Important for catalytic activity" evidence="5">
    <location>
        <position position="109"/>
    </location>
</feature>
<evidence type="ECO:0000313" key="10">
    <source>
        <dbReference type="Proteomes" id="UP000561077"/>
    </source>
</evidence>
<comment type="pathway">
    <text evidence="5">Nucleotide-sugar biosynthesis; GDP-L-fucose biosynthesis via de novo pathway; GDP-L-fucose from GDP-alpha-D-mannose: step 2/2.</text>
</comment>
<keyword evidence="4 5" id="KW-0413">Isomerase</keyword>
<gene>
    <name evidence="5" type="primary">fcl</name>
    <name evidence="8" type="ORF">HLH25_10765</name>
    <name evidence="7" type="ORF">HLH26_10580</name>
</gene>
<dbReference type="Proteomes" id="UP000540490">
    <property type="component" value="Unassembled WGS sequence"/>
</dbReference>
<protein>
    <recommendedName>
        <fullName evidence="5">GDP-L-fucose synthase</fullName>
        <ecNumber evidence="5">1.1.1.271</ecNumber>
    </recommendedName>
    <alternativeName>
        <fullName evidence="5">GDP-4-keto-6-deoxy-D-mannose-3,5-epimerase-4-reductase</fullName>
    </alternativeName>
</protein>
<feature type="binding site" evidence="5">
    <location>
        <begin position="12"/>
        <end position="18"/>
    </location>
    <ligand>
        <name>NADP(+)</name>
        <dbReference type="ChEBI" id="CHEBI:58349"/>
    </ligand>
</feature>
<evidence type="ECO:0000313" key="8">
    <source>
        <dbReference type="EMBL" id="MBB2194113.1"/>
    </source>
</evidence>
<dbReference type="GO" id="GO:0050577">
    <property type="term" value="F:GDP-L-fucose synthase activity"/>
    <property type="evidence" value="ECO:0007669"/>
    <property type="project" value="UniProtKB-UniRule"/>
</dbReference>
<keyword evidence="9" id="KW-1185">Reference proteome</keyword>
<dbReference type="Gene3D" id="3.40.50.720">
    <property type="entry name" value="NAD(P)-binding Rossmann-like Domain"/>
    <property type="match status" value="1"/>
</dbReference>
<reference evidence="9 10" key="1">
    <citation type="submission" date="2020-04" db="EMBL/GenBank/DDBJ databases">
        <title>Description of novel Gluconacetobacter.</title>
        <authorList>
            <person name="Sombolestani A."/>
        </authorList>
    </citation>
    <scope>NUCLEOTIDE SEQUENCE [LARGE SCALE GENOMIC DNA]</scope>
    <source>
        <strain evidence="8 9">LMG 1728</strain>
        <strain evidence="7 10">LMG 1731</strain>
    </source>
</reference>
<dbReference type="InterPro" id="IPR001509">
    <property type="entry name" value="Epimerase_deHydtase"/>
</dbReference>
<dbReference type="GO" id="GO:0070401">
    <property type="term" value="F:NADP+ binding"/>
    <property type="evidence" value="ECO:0007669"/>
    <property type="project" value="UniProtKB-UniRule"/>
</dbReference>
<evidence type="ECO:0000313" key="7">
    <source>
        <dbReference type="EMBL" id="MBB2164977.1"/>
    </source>
</evidence>
<feature type="binding site" evidence="5">
    <location>
        <position position="181"/>
    </location>
    <ligand>
        <name>NADP(+)</name>
        <dbReference type="ChEBI" id="CHEBI:58349"/>
    </ligand>
</feature>
<accession>A0A7W4ILD0</accession>
<evidence type="ECO:0000256" key="2">
    <source>
        <dbReference type="ARBA" id="ARBA00022857"/>
    </source>
</evidence>
<organism evidence="7 10">
    <name type="scientific">Gluconacetobacter dulcium</name>
    <dbReference type="NCBI Taxonomy" id="2729096"/>
    <lineage>
        <taxon>Bacteria</taxon>
        <taxon>Pseudomonadati</taxon>
        <taxon>Pseudomonadota</taxon>
        <taxon>Alphaproteobacteria</taxon>
        <taxon>Acetobacterales</taxon>
        <taxon>Acetobacteraceae</taxon>
        <taxon>Gluconacetobacter</taxon>
    </lineage>
</organism>
<keyword evidence="3 5" id="KW-0560">Oxidoreductase</keyword>
<feature type="domain" description="NAD-dependent epimerase/dehydratase" evidence="6">
    <location>
        <begin position="8"/>
        <end position="230"/>
    </location>
</feature>
<dbReference type="Gene3D" id="3.90.25.10">
    <property type="entry name" value="UDP-galactose 4-epimerase, domain 1"/>
    <property type="match status" value="1"/>
</dbReference>
<sequence>MLDKNETILISGAGGVIGRALVRELNSRDYNHVVALTSSDGDLRDQATTNKIFSEVKPKVVFHLAARVSGIMGNMKNRAAAYVDNIRINTNVIEAAHFVGVRKIVAMGTAAVYSDLCTLPISEDDIWLGPPHSSEAPYGHAKRAMLAQLESFKEQYGLDYAYCISTNLFGPYDKFDEKFGHVLPSLISKFHRAVSDGTEVTIWGDGSPQRDFLYSRDAASAMLLIADHVSGSVNLATGQYVRIRDVVDILARISGYKGKINWDTSMPNGQMLREYSVERLKNAGFVQEYSLDRALFETYSWYSENFSSVRR</sequence>
<dbReference type="GO" id="GO:0016853">
    <property type="term" value="F:isomerase activity"/>
    <property type="evidence" value="ECO:0007669"/>
    <property type="project" value="UniProtKB-KW"/>
</dbReference>
<dbReference type="SUPFAM" id="SSF51735">
    <property type="entry name" value="NAD(P)-binding Rossmann-fold domains"/>
    <property type="match status" value="1"/>
</dbReference>
<dbReference type="Proteomes" id="UP000561077">
    <property type="component" value="Unassembled WGS sequence"/>
</dbReference>